<proteinExistence type="predicted"/>
<gene>
    <name evidence="1" type="ORF">RM779_20900</name>
</gene>
<comment type="caution">
    <text evidence="1">The sequence shown here is derived from an EMBL/GenBank/DDBJ whole genome shotgun (WGS) entry which is preliminary data.</text>
</comment>
<evidence type="ECO:0000313" key="2">
    <source>
        <dbReference type="Proteomes" id="UP001183615"/>
    </source>
</evidence>
<name>A0ABU2S7T8_9ACTN</name>
<accession>A0ABU2S7T8</accession>
<organism evidence="1 2">
    <name type="scientific">Streptomyces johnsoniae</name>
    <dbReference type="NCBI Taxonomy" id="3075532"/>
    <lineage>
        <taxon>Bacteria</taxon>
        <taxon>Bacillati</taxon>
        <taxon>Actinomycetota</taxon>
        <taxon>Actinomycetes</taxon>
        <taxon>Kitasatosporales</taxon>
        <taxon>Streptomycetaceae</taxon>
        <taxon>Streptomyces</taxon>
    </lineage>
</organism>
<dbReference type="NCBIfam" id="NF047733">
    <property type="entry name" value="antiphage_MADS7"/>
    <property type="match status" value="1"/>
</dbReference>
<reference evidence="2" key="1">
    <citation type="submission" date="2023-07" db="EMBL/GenBank/DDBJ databases">
        <title>30 novel species of actinomycetes from the DSMZ collection.</title>
        <authorList>
            <person name="Nouioui I."/>
        </authorList>
    </citation>
    <scope>NUCLEOTIDE SEQUENCE [LARGE SCALE GENOMIC DNA]</scope>
    <source>
        <strain evidence="2">DSM 41886</strain>
    </source>
</reference>
<dbReference type="Pfam" id="PF26611">
    <property type="entry name" value="MAD7"/>
    <property type="match status" value="1"/>
</dbReference>
<protein>
    <submittedName>
        <fullName evidence="1">Uncharacterized protein</fullName>
    </submittedName>
</protein>
<keyword evidence="2" id="KW-1185">Reference proteome</keyword>
<dbReference type="InterPro" id="IPR058120">
    <property type="entry name" value="MADS7"/>
</dbReference>
<evidence type="ECO:0000313" key="1">
    <source>
        <dbReference type="EMBL" id="MDT0445043.1"/>
    </source>
</evidence>
<dbReference type="Proteomes" id="UP001183615">
    <property type="component" value="Unassembled WGS sequence"/>
</dbReference>
<sequence>MALTGSLGTFHHPGVSRIDYKPLEMDRVLTALLARLWHHGMPSKISRTATLDVDVFVKLFLDHPDVFDGFDRETTTRWAVTHLMDMVNRGRADEAVAAPRPLHGFTYRFRNSRKSRPYGADEQLYEMLGADDGALKGLREFFFSDVDRVTGTITPGPDTDVETQALLHLVELAGRKVRDQADTSKPRTPSPPLCAEPAQLLCQDVMRLLYHQDRMPRTVLVDYLKTLFAFHLALYHLRMMKLLPAAVEAGTVPASCRRGHTSKAAADRCPYQVRLFLDADGAPGTPAAALAEHSADIWYRRIPRFVQATYQVKKLDDFAESLAKAGTLSRPAGRNYFTPEELLRLLDKKRRRDRDAFFLQRVTRVRDEEEDLPPELKQITQLGLDPFDEYTEMLMHYRGRYYRGQFVKCLDSMLLKHRPGALLAQPRGGGADAARRFVLDGRLLEVLLQVSLLREAADGSGDLATAPMRVDEFLTLLRSRYGLYIDRLPDGDGFAGAHLDDQAALRANSAAFLNRLREIGYYQDMSDAYLTQTITPRYAIGTATRTGVSTR</sequence>
<dbReference type="EMBL" id="JAVREV010000012">
    <property type="protein sequence ID" value="MDT0445043.1"/>
    <property type="molecule type" value="Genomic_DNA"/>
</dbReference>
<dbReference type="RefSeq" id="WP_311619279.1">
    <property type="nucleotide sequence ID" value="NZ_JAVREV010000012.1"/>
</dbReference>